<dbReference type="CDD" id="cd00082">
    <property type="entry name" value="HisKA"/>
    <property type="match status" value="1"/>
</dbReference>
<evidence type="ECO:0000256" key="1">
    <source>
        <dbReference type="ARBA" id="ARBA00000085"/>
    </source>
</evidence>
<feature type="domain" description="Histidine kinase" evidence="11">
    <location>
        <begin position="361"/>
        <end position="581"/>
    </location>
</feature>
<dbReference type="SMART" id="SM00387">
    <property type="entry name" value="HATPase_c"/>
    <property type="match status" value="1"/>
</dbReference>
<keyword evidence="6" id="KW-0547">Nucleotide-binding</keyword>
<comment type="catalytic activity">
    <reaction evidence="1">
        <text>ATP + protein L-histidine = ADP + protein N-phospho-L-histidine.</text>
        <dbReference type="EC" id="2.7.13.3"/>
    </reaction>
</comment>
<evidence type="ECO:0000256" key="4">
    <source>
        <dbReference type="ARBA" id="ARBA00022553"/>
    </source>
</evidence>
<proteinExistence type="predicted"/>
<dbReference type="PANTHER" id="PTHR45453:SF1">
    <property type="entry name" value="PHOSPHATE REGULON SENSOR PROTEIN PHOR"/>
    <property type="match status" value="1"/>
</dbReference>
<dbReference type="OrthoDB" id="368131at2"/>
<dbReference type="PROSITE" id="PS50109">
    <property type="entry name" value="HIS_KIN"/>
    <property type="match status" value="1"/>
</dbReference>
<sequence>MKRLRRRLFLHFSLQFISLAVAIIILFFFILFIAVIWITKDESKYNYYQTKIESISMNTGNSMKEITMLDGWDKDFAGDGIWVQIINHKGEVIESGNVPEAIPNQYSEHDLHKMQETNELQGYSLCFYLETLYEEPYLFILGYEDEARKLLQQIAAEYGQEGMVPKAHLKQVEDKLLSVDGLLKIYDANENLVQSFGSPLDLDEELPLDVFVRKMAPDIYSTKTAIVKDPQTQALWVLYTPNENKQEIKFDSLKDIIIAFAASGVIVLVITIIISFWNGFRYGNPLFIFTSWLSRMGTGKYNEVLTDKEKKLIFRKNGKVRLKYRLYAEVFQAFYAMAEKLDASTKEREQLEKTREEWMTGISHDLRTPLTTMQGYGTLLESGQYDWSKQELEDIGKTIGEKSAYMLSLIEDFSLSFRLKNNASLVDFQLIEVNQLLSSIVCKFKEDMTLADYQLSFHPLNHSLSLQIAKRWFERMIDNLLYNAIIHNPPGTSIKIIIEEDSQNSQLMIMIKDNGIGMDEETRKNLFNRYYRGTNTDERVEGSGLGMSIAMQIAGVHKGKIIVDSELNTGTLVTVSIPLPQHNKQSDK</sequence>
<keyword evidence="5" id="KW-0808">Transferase</keyword>
<evidence type="ECO:0000256" key="8">
    <source>
        <dbReference type="ARBA" id="ARBA00022840"/>
    </source>
</evidence>
<dbReference type="GO" id="GO:0005524">
    <property type="term" value="F:ATP binding"/>
    <property type="evidence" value="ECO:0007669"/>
    <property type="project" value="UniProtKB-KW"/>
</dbReference>
<keyword evidence="10" id="KW-0812">Transmembrane</keyword>
<feature type="transmembrane region" description="Helical" evidence="10">
    <location>
        <begin position="256"/>
        <end position="277"/>
    </location>
</feature>
<dbReference type="Gene3D" id="3.30.565.10">
    <property type="entry name" value="Histidine kinase-like ATPase, C-terminal domain"/>
    <property type="match status" value="1"/>
</dbReference>
<dbReference type="STRING" id="1742358.GCA_001439605_03187"/>
<keyword evidence="8" id="KW-0067">ATP-binding</keyword>
<accession>A0A4V2NUD7</accession>
<dbReference type="InterPro" id="IPR036097">
    <property type="entry name" value="HisK_dim/P_sf"/>
</dbReference>
<evidence type="ECO:0000313" key="12">
    <source>
        <dbReference type="EMBL" id="TCJ04057.1"/>
    </source>
</evidence>
<dbReference type="InterPro" id="IPR003594">
    <property type="entry name" value="HATPase_dom"/>
</dbReference>
<evidence type="ECO:0000256" key="10">
    <source>
        <dbReference type="SAM" id="Phobius"/>
    </source>
</evidence>
<dbReference type="InterPro" id="IPR036890">
    <property type="entry name" value="HATPase_C_sf"/>
</dbReference>
<dbReference type="SMART" id="SM00388">
    <property type="entry name" value="HisKA"/>
    <property type="match status" value="1"/>
</dbReference>
<evidence type="ECO:0000256" key="7">
    <source>
        <dbReference type="ARBA" id="ARBA00022777"/>
    </source>
</evidence>
<dbReference type="SUPFAM" id="SSF55874">
    <property type="entry name" value="ATPase domain of HSP90 chaperone/DNA topoisomerase II/histidine kinase"/>
    <property type="match status" value="1"/>
</dbReference>
<keyword evidence="10" id="KW-0472">Membrane</keyword>
<feature type="transmembrane region" description="Helical" evidence="10">
    <location>
        <begin position="12"/>
        <end position="38"/>
    </location>
</feature>
<keyword evidence="4" id="KW-0597">Phosphoprotein</keyword>
<evidence type="ECO:0000256" key="3">
    <source>
        <dbReference type="ARBA" id="ARBA00012438"/>
    </source>
</evidence>
<dbReference type="GO" id="GO:0016036">
    <property type="term" value="P:cellular response to phosphate starvation"/>
    <property type="evidence" value="ECO:0007669"/>
    <property type="project" value="TreeGrafter"/>
</dbReference>
<dbReference type="PRINTS" id="PR00344">
    <property type="entry name" value="BCTRLSENSOR"/>
</dbReference>
<dbReference type="GO" id="GO:0005886">
    <property type="term" value="C:plasma membrane"/>
    <property type="evidence" value="ECO:0007669"/>
    <property type="project" value="TreeGrafter"/>
</dbReference>
<dbReference type="EC" id="2.7.13.3" evidence="3"/>
<evidence type="ECO:0000256" key="2">
    <source>
        <dbReference type="ARBA" id="ARBA00004370"/>
    </source>
</evidence>
<evidence type="ECO:0000259" key="11">
    <source>
        <dbReference type="PROSITE" id="PS50109"/>
    </source>
</evidence>
<evidence type="ECO:0000256" key="5">
    <source>
        <dbReference type="ARBA" id="ARBA00022679"/>
    </source>
</evidence>
<dbReference type="InterPro" id="IPR050351">
    <property type="entry name" value="BphY/WalK/GraS-like"/>
</dbReference>
<dbReference type="Proteomes" id="UP000293846">
    <property type="component" value="Unassembled WGS sequence"/>
</dbReference>
<dbReference type="RefSeq" id="WP_131236895.1">
    <property type="nucleotide sequence ID" value="NZ_CP183326.1"/>
</dbReference>
<dbReference type="PANTHER" id="PTHR45453">
    <property type="entry name" value="PHOSPHATE REGULON SENSOR PROTEIN PHOR"/>
    <property type="match status" value="1"/>
</dbReference>
<keyword evidence="7 12" id="KW-0418">Kinase</keyword>
<dbReference type="GO" id="GO:0004721">
    <property type="term" value="F:phosphoprotein phosphatase activity"/>
    <property type="evidence" value="ECO:0007669"/>
    <property type="project" value="TreeGrafter"/>
</dbReference>
<dbReference type="AlphaFoldDB" id="A0A4V2NUD7"/>
<keyword evidence="13" id="KW-1185">Reference proteome</keyword>
<evidence type="ECO:0000256" key="6">
    <source>
        <dbReference type="ARBA" id="ARBA00022741"/>
    </source>
</evidence>
<dbReference type="InterPro" id="IPR005467">
    <property type="entry name" value="His_kinase_dom"/>
</dbReference>
<evidence type="ECO:0000313" key="13">
    <source>
        <dbReference type="Proteomes" id="UP000293846"/>
    </source>
</evidence>
<dbReference type="InterPro" id="IPR003661">
    <property type="entry name" value="HisK_dim/P_dom"/>
</dbReference>
<keyword evidence="9" id="KW-0902">Two-component regulatory system</keyword>
<keyword evidence="10" id="KW-1133">Transmembrane helix</keyword>
<dbReference type="GO" id="GO:0000155">
    <property type="term" value="F:phosphorelay sensor kinase activity"/>
    <property type="evidence" value="ECO:0007669"/>
    <property type="project" value="InterPro"/>
</dbReference>
<comment type="subcellular location">
    <subcellularLocation>
        <location evidence="2">Membrane</location>
    </subcellularLocation>
</comment>
<dbReference type="Pfam" id="PF00512">
    <property type="entry name" value="HisKA"/>
    <property type="match status" value="1"/>
</dbReference>
<evidence type="ECO:0000256" key="9">
    <source>
        <dbReference type="ARBA" id="ARBA00023012"/>
    </source>
</evidence>
<dbReference type="EMBL" id="SJTH01000011">
    <property type="protein sequence ID" value="TCJ04057.1"/>
    <property type="molecule type" value="Genomic_DNA"/>
</dbReference>
<comment type="caution">
    <text evidence="12">The sequence shown here is derived from an EMBL/GenBank/DDBJ whole genome shotgun (WGS) entry which is preliminary data.</text>
</comment>
<name>A0A4V2NUD7_9BACI</name>
<dbReference type="Gene3D" id="1.10.287.130">
    <property type="match status" value="1"/>
</dbReference>
<dbReference type="Pfam" id="PF02518">
    <property type="entry name" value="HATPase_c"/>
    <property type="match status" value="1"/>
</dbReference>
<reference evidence="12 13" key="1">
    <citation type="submission" date="2019-03" db="EMBL/GenBank/DDBJ databases">
        <authorList>
            <person name="Jensen L."/>
            <person name="Storgaard J."/>
            <person name="Sulaj E."/>
            <person name="Schramm A."/>
            <person name="Marshall I.P.G."/>
        </authorList>
    </citation>
    <scope>NUCLEOTIDE SEQUENCE [LARGE SCALE GENOMIC DNA]</scope>
    <source>
        <strain evidence="12 13">2017H2G3</strain>
    </source>
</reference>
<gene>
    <name evidence="12" type="ORF">E0Y62_11470</name>
</gene>
<organism evidence="12 13">
    <name type="scientific">Cytobacillus praedii</name>
    <dbReference type="NCBI Taxonomy" id="1742358"/>
    <lineage>
        <taxon>Bacteria</taxon>
        <taxon>Bacillati</taxon>
        <taxon>Bacillota</taxon>
        <taxon>Bacilli</taxon>
        <taxon>Bacillales</taxon>
        <taxon>Bacillaceae</taxon>
        <taxon>Cytobacillus</taxon>
    </lineage>
</organism>
<dbReference type="SUPFAM" id="SSF47384">
    <property type="entry name" value="Homodimeric domain of signal transducing histidine kinase"/>
    <property type="match status" value="1"/>
</dbReference>
<protein>
    <recommendedName>
        <fullName evidence="3">histidine kinase</fullName>
        <ecNumber evidence="3">2.7.13.3</ecNumber>
    </recommendedName>
</protein>
<dbReference type="InterPro" id="IPR004358">
    <property type="entry name" value="Sig_transdc_His_kin-like_C"/>
</dbReference>